<keyword evidence="1" id="KW-0812">Transmembrane</keyword>
<feature type="transmembrane region" description="Helical" evidence="1">
    <location>
        <begin position="112"/>
        <end position="132"/>
    </location>
</feature>
<proteinExistence type="predicted"/>
<accession>A0ABS6BUZ3</accession>
<dbReference type="RefSeq" id="WP_216150168.1">
    <property type="nucleotide sequence ID" value="NZ_JAHLDV010000034.1"/>
</dbReference>
<sequence length="190" mass="21109">MSMIELQNTNKAIIKNANEKRLVRLSIILTTIFLFSSFLFCTPAIAKHLPIPSSICGLLVTILNFGSKWAAIIGIAFAMAWYVVTKLIKHAKSKNEPPKKIIIKFAKIARQFHVPISILALGFALVHGYIAILNGIKLNVGYATGLLALGTFIILSFSGIRRYISKHKLHLILTIALIALLIVHIIYFIF</sequence>
<dbReference type="EMBL" id="JAHLDV010000034">
    <property type="protein sequence ID" value="MBU3160742.1"/>
    <property type="molecule type" value="Genomic_DNA"/>
</dbReference>
<feature type="transmembrane region" description="Helical" evidence="1">
    <location>
        <begin position="66"/>
        <end position="84"/>
    </location>
</feature>
<feature type="transmembrane region" description="Helical" evidence="1">
    <location>
        <begin position="169"/>
        <end position="189"/>
    </location>
</feature>
<protein>
    <submittedName>
        <fullName evidence="2">Uncharacterized protein</fullName>
    </submittedName>
</protein>
<keyword evidence="1" id="KW-0472">Membrane</keyword>
<dbReference type="Proteomes" id="UP000776252">
    <property type="component" value="Unassembled WGS sequence"/>
</dbReference>
<evidence type="ECO:0000256" key="1">
    <source>
        <dbReference type="SAM" id="Phobius"/>
    </source>
</evidence>
<gene>
    <name evidence="2" type="ORF">KPL37_13415</name>
</gene>
<reference evidence="2 3" key="1">
    <citation type="submission" date="2021-06" db="EMBL/GenBank/DDBJ databases">
        <title>Clostridia strains as spoilage organisms.</title>
        <authorList>
            <person name="Wambui J."/>
            <person name="Stephan R."/>
            <person name="Stevens M.J.A."/>
        </authorList>
    </citation>
    <scope>NUCLEOTIDE SEQUENCE [LARGE SCALE GENOMIC DNA]</scope>
    <source>
        <strain evidence="2 3">DSM 14204</strain>
    </source>
</reference>
<keyword evidence="1" id="KW-1133">Transmembrane helix</keyword>
<keyword evidence="3" id="KW-1185">Reference proteome</keyword>
<evidence type="ECO:0000313" key="2">
    <source>
        <dbReference type="EMBL" id="MBU3160742.1"/>
    </source>
</evidence>
<evidence type="ECO:0000313" key="3">
    <source>
        <dbReference type="Proteomes" id="UP000776252"/>
    </source>
</evidence>
<comment type="caution">
    <text evidence="2">The sequence shown here is derived from an EMBL/GenBank/DDBJ whole genome shotgun (WGS) entry which is preliminary data.</text>
</comment>
<name>A0ABS6BUZ3_9CLOT</name>
<feature type="transmembrane region" description="Helical" evidence="1">
    <location>
        <begin position="138"/>
        <end position="157"/>
    </location>
</feature>
<organism evidence="2 3">
    <name type="scientific">Clostridium frigoris</name>
    <dbReference type="NCBI Taxonomy" id="205327"/>
    <lineage>
        <taxon>Bacteria</taxon>
        <taxon>Bacillati</taxon>
        <taxon>Bacillota</taxon>
        <taxon>Clostridia</taxon>
        <taxon>Eubacteriales</taxon>
        <taxon>Clostridiaceae</taxon>
        <taxon>Clostridium</taxon>
    </lineage>
</organism>
<feature type="transmembrane region" description="Helical" evidence="1">
    <location>
        <begin position="21"/>
        <end position="46"/>
    </location>
</feature>